<sequence length="36" mass="4308">MTRQHRTSKHKLVTFSIPICYYFIFARKLYGISITS</sequence>
<dbReference type="AlphaFoldDB" id="A0A0A8XTU7"/>
<organism evidence="1">
    <name type="scientific">Arundo donax</name>
    <name type="common">Giant reed</name>
    <name type="synonym">Donax arundinaceus</name>
    <dbReference type="NCBI Taxonomy" id="35708"/>
    <lineage>
        <taxon>Eukaryota</taxon>
        <taxon>Viridiplantae</taxon>
        <taxon>Streptophyta</taxon>
        <taxon>Embryophyta</taxon>
        <taxon>Tracheophyta</taxon>
        <taxon>Spermatophyta</taxon>
        <taxon>Magnoliopsida</taxon>
        <taxon>Liliopsida</taxon>
        <taxon>Poales</taxon>
        <taxon>Poaceae</taxon>
        <taxon>PACMAD clade</taxon>
        <taxon>Arundinoideae</taxon>
        <taxon>Arundineae</taxon>
        <taxon>Arundo</taxon>
    </lineage>
</organism>
<reference evidence="1" key="1">
    <citation type="submission" date="2014-09" db="EMBL/GenBank/DDBJ databases">
        <authorList>
            <person name="Magalhaes I.L.F."/>
            <person name="Oliveira U."/>
            <person name="Santos F.R."/>
            <person name="Vidigal T.H.D.A."/>
            <person name="Brescovit A.D."/>
            <person name="Santos A.J."/>
        </authorList>
    </citation>
    <scope>NUCLEOTIDE SEQUENCE</scope>
    <source>
        <tissue evidence="1">Shoot tissue taken approximately 20 cm above the soil surface</tissue>
    </source>
</reference>
<proteinExistence type="predicted"/>
<accession>A0A0A8XTU7</accession>
<evidence type="ECO:0000313" key="1">
    <source>
        <dbReference type="EMBL" id="JAD15092.1"/>
    </source>
</evidence>
<reference evidence="1" key="2">
    <citation type="journal article" date="2015" name="Data Brief">
        <title>Shoot transcriptome of the giant reed, Arundo donax.</title>
        <authorList>
            <person name="Barrero R.A."/>
            <person name="Guerrero F.D."/>
            <person name="Moolhuijzen P."/>
            <person name="Goolsby J.A."/>
            <person name="Tidwell J."/>
            <person name="Bellgard S.E."/>
            <person name="Bellgard M.I."/>
        </authorList>
    </citation>
    <scope>NUCLEOTIDE SEQUENCE</scope>
    <source>
        <tissue evidence="1">Shoot tissue taken approximately 20 cm above the soil surface</tissue>
    </source>
</reference>
<dbReference type="EMBL" id="GBRH01282803">
    <property type="protein sequence ID" value="JAD15092.1"/>
    <property type="molecule type" value="Transcribed_RNA"/>
</dbReference>
<protein>
    <submittedName>
        <fullName evidence="1">Uncharacterized protein</fullName>
    </submittedName>
</protein>
<name>A0A0A8XTU7_ARUDO</name>